<gene>
    <name evidence="8" type="primary">trkA_33</name>
    <name evidence="8" type="ORF">SDC9_95506</name>
</gene>
<dbReference type="InterPro" id="IPR006036">
    <property type="entry name" value="K_uptake_TrkA"/>
</dbReference>
<dbReference type="PROSITE" id="PS51201">
    <property type="entry name" value="RCK_N"/>
    <property type="match status" value="2"/>
</dbReference>
<dbReference type="PANTHER" id="PTHR43833">
    <property type="entry name" value="POTASSIUM CHANNEL PROTEIN 2-RELATED-RELATED"/>
    <property type="match status" value="1"/>
</dbReference>
<feature type="domain" description="RCK C-terminal" evidence="7">
    <location>
        <begin position="408"/>
        <end position="489"/>
    </location>
</feature>
<evidence type="ECO:0000256" key="3">
    <source>
        <dbReference type="ARBA" id="ARBA00022958"/>
    </source>
</evidence>
<feature type="domain" description="RCK C-terminal" evidence="7">
    <location>
        <begin position="181"/>
        <end position="264"/>
    </location>
</feature>
<dbReference type="NCBIfam" id="NF007039">
    <property type="entry name" value="PRK09496.3-2"/>
    <property type="match status" value="1"/>
</dbReference>
<dbReference type="InterPro" id="IPR036291">
    <property type="entry name" value="NAD(P)-bd_dom_sf"/>
</dbReference>
<dbReference type="PROSITE" id="PS51202">
    <property type="entry name" value="RCK_C"/>
    <property type="match status" value="2"/>
</dbReference>
<dbReference type="GO" id="GO:0015079">
    <property type="term" value="F:potassium ion transmembrane transporter activity"/>
    <property type="evidence" value="ECO:0007669"/>
    <property type="project" value="InterPro"/>
</dbReference>
<evidence type="ECO:0000256" key="4">
    <source>
        <dbReference type="ARBA" id="ARBA00023027"/>
    </source>
</evidence>
<dbReference type="Pfam" id="PF02080">
    <property type="entry name" value="TrkA_C"/>
    <property type="match status" value="2"/>
</dbReference>
<name>A0A645A6J0_9ZZZZ</name>
<feature type="domain" description="RCK N-terminal" evidence="6">
    <location>
        <begin position="40"/>
        <end position="161"/>
    </location>
</feature>
<dbReference type="Pfam" id="PF02254">
    <property type="entry name" value="TrkA_N"/>
    <property type="match status" value="2"/>
</dbReference>
<evidence type="ECO:0000313" key="8">
    <source>
        <dbReference type="EMBL" id="MPM48779.1"/>
    </source>
</evidence>
<dbReference type="AlphaFoldDB" id="A0A645A6J0"/>
<dbReference type="InterPro" id="IPR006037">
    <property type="entry name" value="RCK_C"/>
</dbReference>
<dbReference type="Gene3D" id="3.30.70.1450">
    <property type="entry name" value="Regulator of K+ conductance, C-terminal domain"/>
    <property type="match status" value="2"/>
</dbReference>
<dbReference type="EMBL" id="VSSQ01012249">
    <property type="protein sequence ID" value="MPM48779.1"/>
    <property type="molecule type" value="Genomic_DNA"/>
</dbReference>
<keyword evidence="1" id="KW-0813">Transport</keyword>
<reference evidence="8" key="1">
    <citation type="submission" date="2019-08" db="EMBL/GenBank/DDBJ databases">
        <authorList>
            <person name="Kucharzyk K."/>
            <person name="Murdoch R.W."/>
            <person name="Higgins S."/>
            <person name="Loffler F."/>
        </authorList>
    </citation>
    <scope>NUCLEOTIDE SEQUENCE</scope>
</reference>
<accession>A0A645A6J0</accession>
<evidence type="ECO:0000256" key="1">
    <source>
        <dbReference type="ARBA" id="ARBA00022448"/>
    </source>
</evidence>
<organism evidence="8">
    <name type="scientific">bioreactor metagenome</name>
    <dbReference type="NCBI Taxonomy" id="1076179"/>
    <lineage>
        <taxon>unclassified sequences</taxon>
        <taxon>metagenomes</taxon>
        <taxon>ecological metagenomes</taxon>
    </lineage>
</organism>
<dbReference type="SUPFAM" id="SSF116726">
    <property type="entry name" value="TrkA C-terminal domain-like"/>
    <property type="match status" value="2"/>
</dbReference>
<dbReference type="PRINTS" id="PR00335">
    <property type="entry name" value="KUPTAKETRKA"/>
</dbReference>
<evidence type="ECO:0000259" key="6">
    <source>
        <dbReference type="PROSITE" id="PS51201"/>
    </source>
</evidence>
<evidence type="ECO:0000256" key="5">
    <source>
        <dbReference type="ARBA" id="ARBA00023065"/>
    </source>
</evidence>
<keyword evidence="3" id="KW-0630">Potassium</keyword>
<feature type="domain" description="RCK N-terminal" evidence="6">
    <location>
        <begin position="269"/>
        <end position="388"/>
    </location>
</feature>
<dbReference type="GO" id="GO:0005886">
    <property type="term" value="C:plasma membrane"/>
    <property type="evidence" value="ECO:0007669"/>
    <property type="project" value="InterPro"/>
</dbReference>
<proteinExistence type="predicted"/>
<keyword evidence="4" id="KW-0520">NAD</keyword>
<dbReference type="InterPro" id="IPR003148">
    <property type="entry name" value="RCK_N"/>
</dbReference>
<dbReference type="InterPro" id="IPR050721">
    <property type="entry name" value="Trk_Ktr_HKT_K-transport"/>
</dbReference>
<dbReference type="Gene3D" id="3.40.50.720">
    <property type="entry name" value="NAD(P)-binding Rossmann-like Domain"/>
    <property type="match status" value="2"/>
</dbReference>
<comment type="caution">
    <text evidence="8">The sequence shown here is derived from an EMBL/GenBank/DDBJ whole genome shotgun (WGS) entry which is preliminary data.</text>
</comment>
<protein>
    <submittedName>
        <fullName evidence="8">Trk system potassium uptake protein TrkA</fullName>
    </submittedName>
</protein>
<dbReference type="PANTHER" id="PTHR43833:SF5">
    <property type="entry name" value="TRK SYSTEM POTASSIUM UPTAKE PROTEIN TRKA"/>
    <property type="match status" value="1"/>
</dbReference>
<keyword evidence="2" id="KW-0633">Potassium transport</keyword>
<evidence type="ECO:0000259" key="7">
    <source>
        <dbReference type="PROSITE" id="PS51202"/>
    </source>
</evidence>
<keyword evidence="5" id="KW-0406">Ion transport</keyword>
<sequence>MVAVVYGVFRFSEGSAIITGSIQHFHTLRLGRGIKELGISKKIIILGAGRRGLGLAKQLIVDGKDVVIIDNAHERVESAVSKLDCLGVLGNGTDIAKLMEAGIEDAEAFIAVTNSDEINLVSCGLVSSTYPQTKTVAAIRSLIYTGVDGLKEGLLGIDYIVNPNAETAKSIYNIIEQGVNGNVLGFSNTKLLLYNFYIESFSSYVGSTVMEMRSKLDAEFVIASINRRGLVIVPSGNTTIQAKDTLSIVADSEEVTDILKTVGQLQKRPNNMVLVGASKITRALLNRMSPPMRSKVTVVDQDEEVCKAFSERFREILVIKADITDEEVMQEEQLGTYDLLVALTDNDELNIITASYAKRIGVQRSIALIKNNNNYSRMASYLDIDVVISTTDTTVESLLRYLRGSNVSSIHSLFNGQLEIYEFIINTECDVCNKQLKDINMRKKAIIAGIIGSSGECTIPTGLSTLREGDTVLVAVLRDSSEMIQKLFG</sequence>
<dbReference type="InterPro" id="IPR036721">
    <property type="entry name" value="RCK_C_sf"/>
</dbReference>
<dbReference type="SUPFAM" id="SSF51735">
    <property type="entry name" value="NAD(P)-binding Rossmann-fold domains"/>
    <property type="match status" value="2"/>
</dbReference>
<evidence type="ECO:0000256" key="2">
    <source>
        <dbReference type="ARBA" id="ARBA00022538"/>
    </source>
</evidence>